<dbReference type="InterPro" id="IPR036388">
    <property type="entry name" value="WH-like_DNA-bd_sf"/>
</dbReference>
<dbReference type="Pfam" id="PF02319">
    <property type="entry name" value="WHD_E2F_TDP"/>
    <property type="match status" value="1"/>
</dbReference>
<evidence type="ECO:0000256" key="3">
    <source>
        <dbReference type="ARBA" id="ARBA00023125"/>
    </source>
</evidence>
<dbReference type="GO" id="GO:0000978">
    <property type="term" value="F:RNA polymerase II cis-regulatory region sequence-specific DNA binding"/>
    <property type="evidence" value="ECO:0007669"/>
    <property type="project" value="InterPro"/>
</dbReference>
<keyword evidence="3 5" id="KW-0238">DNA-binding</keyword>
<feature type="compositionally biased region" description="Low complexity" evidence="6">
    <location>
        <begin position="129"/>
        <end position="144"/>
    </location>
</feature>
<dbReference type="GeneID" id="28997857"/>
<dbReference type="RefSeq" id="XP_018286769.1">
    <property type="nucleotide sequence ID" value="XM_018436951.1"/>
</dbReference>
<keyword evidence="9" id="KW-1185">Reference proteome</keyword>
<protein>
    <submittedName>
        <fullName evidence="8">Transcription factor E2F/dimerization partner</fullName>
    </submittedName>
</protein>
<keyword evidence="5" id="KW-0539">Nucleus</keyword>
<feature type="compositionally biased region" description="Low complexity" evidence="6">
    <location>
        <begin position="275"/>
        <end position="287"/>
    </location>
</feature>
<dbReference type="EMBL" id="KV440994">
    <property type="protein sequence ID" value="OAD68729.1"/>
    <property type="molecule type" value="Genomic_DNA"/>
</dbReference>
<organism evidence="8 9">
    <name type="scientific">Phycomyces blakesleeanus (strain ATCC 8743b / DSM 1359 / FGSC 10004 / NBRC 33097 / NRRL 1555)</name>
    <dbReference type="NCBI Taxonomy" id="763407"/>
    <lineage>
        <taxon>Eukaryota</taxon>
        <taxon>Fungi</taxon>
        <taxon>Fungi incertae sedis</taxon>
        <taxon>Mucoromycota</taxon>
        <taxon>Mucoromycotina</taxon>
        <taxon>Mucoromycetes</taxon>
        <taxon>Mucorales</taxon>
        <taxon>Phycomycetaceae</taxon>
        <taxon>Phycomyces</taxon>
    </lineage>
</organism>
<dbReference type="Proteomes" id="UP000077315">
    <property type="component" value="Unassembled WGS sequence"/>
</dbReference>
<feature type="compositionally biased region" description="Basic residues" evidence="6">
    <location>
        <begin position="259"/>
        <end position="274"/>
    </location>
</feature>
<evidence type="ECO:0000256" key="1">
    <source>
        <dbReference type="ARBA" id="ARBA00010940"/>
    </source>
</evidence>
<dbReference type="InterPro" id="IPR003316">
    <property type="entry name" value="E2F_WHTH_DNA-bd_dom"/>
</dbReference>
<feature type="region of interest" description="Disordered" evidence="6">
    <location>
        <begin position="259"/>
        <end position="295"/>
    </location>
</feature>
<evidence type="ECO:0000259" key="7">
    <source>
        <dbReference type="SMART" id="SM01372"/>
    </source>
</evidence>
<evidence type="ECO:0000256" key="5">
    <source>
        <dbReference type="RuleBase" id="RU003796"/>
    </source>
</evidence>
<evidence type="ECO:0000313" key="9">
    <source>
        <dbReference type="Proteomes" id="UP000077315"/>
    </source>
</evidence>
<feature type="region of interest" description="Disordered" evidence="6">
    <location>
        <begin position="124"/>
        <end position="157"/>
    </location>
</feature>
<feature type="compositionally biased region" description="Basic and acidic residues" evidence="6">
    <location>
        <begin position="146"/>
        <end position="157"/>
    </location>
</feature>
<comment type="similarity">
    <text evidence="1 5">Belongs to the E2F/DP family.</text>
</comment>
<keyword evidence="2 5" id="KW-0805">Transcription regulation</keyword>
<evidence type="ECO:0000256" key="4">
    <source>
        <dbReference type="ARBA" id="ARBA00023163"/>
    </source>
</evidence>
<name>A0A167KRT2_PHYB8</name>
<feature type="domain" description="E2F/DP family winged-helix DNA-binding" evidence="7">
    <location>
        <begin position="60"/>
        <end position="125"/>
    </location>
</feature>
<dbReference type="SUPFAM" id="SSF46785">
    <property type="entry name" value="Winged helix' DNA-binding domain"/>
    <property type="match status" value="1"/>
</dbReference>
<feature type="compositionally biased region" description="Polar residues" evidence="6">
    <location>
        <begin position="342"/>
        <end position="354"/>
    </location>
</feature>
<evidence type="ECO:0000313" key="8">
    <source>
        <dbReference type="EMBL" id="OAD68729.1"/>
    </source>
</evidence>
<dbReference type="InterPro" id="IPR015633">
    <property type="entry name" value="E2F"/>
</dbReference>
<sequence>MRIRNTDMEDRGQDTKRYHTDKRDQEMCIIITGRQAGRQTAHFQINSSGSMITSNIQSCRYDSSLGLLTKKFVSLLQSSTHGDLDLNSAAAELNVQKRRIYDITNVLEGICLIEKNSKNHVRWTGSTPSLNSSSNNSQKNNYQHHLNHDYNDNNDNNRRLDQIDEDTTELYRLEQRLLTLKSNNNSLLNEQNHLAQLTLEVNGRIERECSYHRDYCFLTSEDQARLEKQPMSQTDTLLAVHEPYDALIPCLDNIAPHTYNHHNHNHNHNHHHNNSHSNTNHNNHNNSRSSFDRHRRQTSHIYPNHPYLPSTIENKHTVRCVVRVPDHSDQSLFGRLSDGHRNQSLSRASSFYAS</sequence>
<keyword evidence="4 5" id="KW-0804">Transcription</keyword>
<accession>A0A167KRT2</accession>
<dbReference type="FunFam" id="1.10.10.10:FF:000008">
    <property type="entry name" value="E2F transcription factor 1"/>
    <property type="match status" value="1"/>
</dbReference>
<dbReference type="STRING" id="763407.A0A167KRT2"/>
<dbReference type="GO" id="GO:0000981">
    <property type="term" value="F:DNA-binding transcription factor activity, RNA polymerase II-specific"/>
    <property type="evidence" value="ECO:0007669"/>
    <property type="project" value="TreeGrafter"/>
</dbReference>
<evidence type="ECO:0000256" key="2">
    <source>
        <dbReference type="ARBA" id="ARBA00023015"/>
    </source>
</evidence>
<dbReference type="OrthoDB" id="1743261at2759"/>
<feature type="region of interest" description="Disordered" evidence="6">
    <location>
        <begin position="331"/>
        <end position="354"/>
    </location>
</feature>
<dbReference type="SMART" id="SM01372">
    <property type="entry name" value="E2F_TDP"/>
    <property type="match status" value="1"/>
</dbReference>
<dbReference type="VEuPathDB" id="FungiDB:PHYBLDRAFT_173148"/>
<dbReference type="Gene3D" id="1.10.10.10">
    <property type="entry name" value="Winged helix-like DNA-binding domain superfamily/Winged helix DNA-binding domain"/>
    <property type="match status" value="1"/>
</dbReference>
<reference evidence="9" key="1">
    <citation type="submission" date="2015-06" db="EMBL/GenBank/DDBJ databases">
        <title>Expansion of signal transduction pathways in fungi by whole-genome duplication.</title>
        <authorList>
            <consortium name="DOE Joint Genome Institute"/>
            <person name="Corrochano L.M."/>
            <person name="Kuo A."/>
            <person name="Marcet-Houben M."/>
            <person name="Polaino S."/>
            <person name="Salamov A."/>
            <person name="Villalobos J.M."/>
            <person name="Alvarez M.I."/>
            <person name="Avalos J."/>
            <person name="Benito E.P."/>
            <person name="Benoit I."/>
            <person name="Burger G."/>
            <person name="Camino L.P."/>
            <person name="Canovas D."/>
            <person name="Cerda-Olmedo E."/>
            <person name="Cheng J.-F."/>
            <person name="Dominguez A."/>
            <person name="Elias M."/>
            <person name="Eslava A.P."/>
            <person name="Glaser F."/>
            <person name="Grimwood J."/>
            <person name="Gutierrez G."/>
            <person name="Heitman J."/>
            <person name="Henrissat B."/>
            <person name="Iturriaga E.A."/>
            <person name="Lang B.F."/>
            <person name="Lavin J.L."/>
            <person name="Lee S."/>
            <person name="Li W."/>
            <person name="Lindquist E."/>
            <person name="Lopez-Garcia S."/>
            <person name="Luque E.M."/>
            <person name="Marcos A.T."/>
            <person name="Martin J."/>
            <person name="McCluskey K."/>
            <person name="Medina H.R."/>
            <person name="Miralles-Duran A."/>
            <person name="Miyazaki A."/>
            <person name="Munoz-Torres E."/>
            <person name="Oguiza J.A."/>
            <person name="Ohm R."/>
            <person name="Olmedo M."/>
            <person name="Orejas M."/>
            <person name="Ortiz-Castellanos L."/>
            <person name="Pisabarro A.G."/>
            <person name="Rodriguez-Romero J."/>
            <person name="Ruiz-Herrera J."/>
            <person name="Ruiz-Vazquez R."/>
            <person name="Sanz C."/>
            <person name="Schackwitz W."/>
            <person name="Schmutz J."/>
            <person name="Shahriari M."/>
            <person name="Shelest E."/>
            <person name="Silva-Franco F."/>
            <person name="Soanes D."/>
            <person name="Syed K."/>
            <person name="Tagua V.G."/>
            <person name="Talbot N.J."/>
            <person name="Thon M."/>
            <person name="De vries R.P."/>
            <person name="Wiebenga A."/>
            <person name="Yadav J.S."/>
            <person name="Braun E.L."/>
            <person name="Baker S."/>
            <person name="Garre V."/>
            <person name="Horwitz B."/>
            <person name="Torres-Martinez S."/>
            <person name="Idnurm A."/>
            <person name="Herrera-Estrella A."/>
            <person name="Gabaldon T."/>
            <person name="Grigoriev I.V."/>
        </authorList>
    </citation>
    <scope>NUCLEOTIDE SEQUENCE [LARGE SCALE GENOMIC DNA]</scope>
    <source>
        <strain evidence="9">NRRL 1555(-)</strain>
    </source>
</reference>
<gene>
    <name evidence="8" type="ORF">PHYBLDRAFT_173148</name>
</gene>
<dbReference type="AlphaFoldDB" id="A0A167KRT2"/>
<dbReference type="GO" id="GO:0090575">
    <property type="term" value="C:RNA polymerase II transcription regulator complex"/>
    <property type="evidence" value="ECO:0007669"/>
    <property type="project" value="TreeGrafter"/>
</dbReference>
<proteinExistence type="inferred from homology"/>
<dbReference type="PANTHER" id="PTHR12081:SF18">
    <property type="entry name" value="TRANSCRIPTION FACTOR E2F2-RELATED"/>
    <property type="match status" value="1"/>
</dbReference>
<comment type="subcellular location">
    <subcellularLocation>
        <location evidence="5">Nucleus</location>
    </subcellularLocation>
</comment>
<dbReference type="InterPro" id="IPR036390">
    <property type="entry name" value="WH_DNA-bd_sf"/>
</dbReference>
<dbReference type="InParanoid" id="A0A167KRT2"/>
<evidence type="ECO:0000256" key="6">
    <source>
        <dbReference type="SAM" id="MobiDB-lite"/>
    </source>
</evidence>
<dbReference type="PANTHER" id="PTHR12081">
    <property type="entry name" value="TRANSCRIPTION FACTOR E2F"/>
    <property type="match status" value="1"/>
</dbReference>